<comment type="caution">
    <text evidence="10">The sequence shown here is derived from an EMBL/GenBank/DDBJ whole genome shotgun (WGS) entry which is preliminary data.</text>
</comment>
<sequence length="145" mass="15335">MTTPDPFANPSDAGQPGATPPGPGQPQVGGYPQPGGYPQQGGYPPQGGYQQGGYQQGYPQQGYAYGPPQVDEWGNPLSDKSKLVAGLLQLFLGSFGIGRFYLGYTGMGVAMLLLSWLTCGIWPLIDAILIFIGNVPDSDGRKLRD</sequence>
<dbReference type="GO" id="GO:0016020">
    <property type="term" value="C:membrane"/>
    <property type="evidence" value="ECO:0007669"/>
    <property type="project" value="UniProtKB-SubCell"/>
</dbReference>
<feature type="compositionally biased region" description="Low complexity" evidence="7">
    <location>
        <begin position="25"/>
        <end position="48"/>
    </location>
</feature>
<gene>
    <name evidence="10" type="ORF">nbrc107697_14160</name>
</gene>
<feature type="transmembrane region" description="Helical" evidence="8">
    <location>
        <begin position="83"/>
        <end position="102"/>
    </location>
</feature>
<keyword evidence="2 8" id="KW-0812">Transmembrane</keyword>
<evidence type="ECO:0000256" key="4">
    <source>
        <dbReference type="ARBA" id="ARBA00022989"/>
    </source>
</evidence>
<comment type="subcellular location">
    <subcellularLocation>
        <location evidence="1">Membrane</location>
        <topology evidence="1">Multi-pass membrane protein</topology>
    </subcellularLocation>
</comment>
<proteinExistence type="predicted"/>
<evidence type="ECO:0000256" key="1">
    <source>
        <dbReference type="ARBA" id="ARBA00004141"/>
    </source>
</evidence>
<feature type="region of interest" description="Disordered" evidence="7">
    <location>
        <begin position="1"/>
        <end position="71"/>
    </location>
</feature>
<organism evidence="10 11">
    <name type="scientific">Gordonia crocea</name>
    <dbReference type="NCBI Taxonomy" id="589162"/>
    <lineage>
        <taxon>Bacteria</taxon>
        <taxon>Bacillati</taxon>
        <taxon>Actinomycetota</taxon>
        <taxon>Actinomycetes</taxon>
        <taxon>Mycobacteriales</taxon>
        <taxon>Gordoniaceae</taxon>
        <taxon>Gordonia</taxon>
    </lineage>
</organism>
<dbReference type="PANTHER" id="PTHR21016">
    <property type="entry name" value="BETA-AMYLOID BINDING PROTEIN-RELATED"/>
    <property type="match status" value="1"/>
</dbReference>
<feature type="domain" description="TM2" evidence="9">
    <location>
        <begin position="79"/>
        <end position="128"/>
    </location>
</feature>
<evidence type="ECO:0000256" key="5">
    <source>
        <dbReference type="ARBA" id="ARBA00023136"/>
    </source>
</evidence>
<keyword evidence="4 8" id="KW-1133">Transmembrane helix</keyword>
<evidence type="ECO:0000313" key="11">
    <source>
        <dbReference type="Proteomes" id="UP000444980"/>
    </source>
</evidence>
<dbReference type="AlphaFoldDB" id="A0A7I9UVZ4"/>
<reference evidence="11" key="1">
    <citation type="submission" date="2019-06" db="EMBL/GenBank/DDBJ databases">
        <title>Gordonia isolated from sludge of a wastewater treatment plant.</title>
        <authorList>
            <person name="Tamura T."/>
            <person name="Aoyama K."/>
            <person name="Kang Y."/>
            <person name="Saito S."/>
            <person name="Akiyama N."/>
            <person name="Yazawa K."/>
            <person name="Gonoi T."/>
            <person name="Mikami Y."/>
        </authorList>
    </citation>
    <scope>NUCLEOTIDE SEQUENCE [LARGE SCALE GENOMIC DNA]</scope>
    <source>
        <strain evidence="11">NBRC 107697</strain>
    </source>
</reference>
<feature type="compositionally biased region" description="Low complexity" evidence="7">
    <location>
        <begin position="56"/>
        <end position="69"/>
    </location>
</feature>
<feature type="transmembrane region" description="Helical" evidence="8">
    <location>
        <begin position="108"/>
        <end position="132"/>
    </location>
</feature>
<keyword evidence="6" id="KW-0325">Glycoprotein</keyword>
<dbReference type="EMBL" id="BJOU01000001">
    <property type="protein sequence ID" value="GED97377.1"/>
    <property type="molecule type" value="Genomic_DNA"/>
</dbReference>
<evidence type="ECO:0000313" key="10">
    <source>
        <dbReference type="EMBL" id="GED97377.1"/>
    </source>
</evidence>
<evidence type="ECO:0000256" key="8">
    <source>
        <dbReference type="SAM" id="Phobius"/>
    </source>
</evidence>
<evidence type="ECO:0000256" key="2">
    <source>
        <dbReference type="ARBA" id="ARBA00022692"/>
    </source>
</evidence>
<dbReference type="PANTHER" id="PTHR21016:SF7">
    <property type="entry name" value="TM2 DOMAIN-CONTAINING PROTEIN 3"/>
    <property type="match status" value="1"/>
</dbReference>
<dbReference type="InterPro" id="IPR050932">
    <property type="entry name" value="TM2D1-3-like"/>
</dbReference>
<keyword evidence="3" id="KW-0732">Signal</keyword>
<name>A0A7I9UVZ4_9ACTN</name>
<protein>
    <recommendedName>
        <fullName evidence="9">TM2 domain-containing protein</fullName>
    </recommendedName>
</protein>
<evidence type="ECO:0000256" key="6">
    <source>
        <dbReference type="ARBA" id="ARBA00023180"/>
    </source>
</evidence>
<keyword evidence="11" id="KW-1185">Reference proteome</keyword>
<evidence type="ECO:0000256" key="7">
    <source>
        <dbReference type="SAM" id="MobiDB-lite"/>
    </source>
</evidence>
<dbReference type="Proteomes" id="UP000444980">
    <property type="component" value="Unassembled WGS sequence"/>
</dbReference>
<evidence type="ECO:0000259" key="9">
    <source>
        <dbReference type="Pfam" id="PF05154"/>
    </source>
</evidence>
<keyword evidence="5 8" id="KW-0472">Membrane</keyword>
<dbReference type="InterPro" id="IPR007829">
    <property type="entry name" value="TM2"/>
</dbReference>
<dbReference type="RefSeq" id="WP_161926709.1">
    <property type="nucleotide sequence ID" value="NZ_BJOU01000001.1"/>
</dbReference>
<dbReference type="OrthoDB" id="2004788at2"/>
<evidence type="ECO:0000256" key="3">
    <source>
        <dbReference type="ARBA" id="ARBA00022729"/>
    </source>
</evidence>
<accession>A0A7I9UVZ4</accession>
<dbReference type="Pfam" id="PF05154">
    <property type="entry name" value="TM2"/>
    <property type="match status" value="1"/>
</dbReference>